<sequence>MRAAILLLFLSISFPPSASIDRVDSTTRRPCYPGAYYRKVVSDLDHWTGITGRVRLPVIEFDKNRVNTNKPGQFLDNPTVYMGGNMDGQETDIGLTWEVIKESDGTISKERKAYRPFFRRNAYGKSKQKFTWISGPPEPQYYWYPGDVISITVKIIRDGVLKFTVEGEGKKYETEVACDAYIFGRAGEFKRVNAIDQVGNENKPVQPTNTKVIKSEWAYTYLLKMENGKEIKRSLNTGRHIEMSCPQIEHFPLQQHHRLNKKGGESIDIYGRFPIP</sequence>
<dbReference type="EMBL" id="JAERTY010000013">
    <property type="protein sequence ID" value="MBL1411191.1"/>
    <property type="molecule type" value="Genomic_DNA"/>
</dbReference>
<name>A0ABS1RBG8_9SPHI</name>
<gene>
    <name evidence="2" type="ORF">JKG61_20715</name>
</gene>
<feature type="chain" id="PRO_5046345637" evidence="1">
    <location>
        <begin position="19"/>
        <end position="276"/>
    </location>
</feature>
<proteinExistence type="predicted"/>
<dbReference type="RefSeq" id="WP_202104920.1">
    <property type="nucleotide sequence ID" value="NZ_JAERTY010000013.1"/>
</dbReference>
<organism evidence="2 3">
    <name type="scientific">Sphingobacterium faecale</name>
    <dbReference type="NCBI Taxonomy" id="2803775"/>
    <lineage>
        <taxon>Bacteria</taxon>
        <taxon>Pseudomonadati</taxon>
        <taxon>Bacteroidota</taxon>
        <taxon>Sphingobacteriia</taxon>
        <taxon>Sphingobacteriales</taxon>
        <taxon>Sphingobacteriaceae</taxon>
        <taxon>Sphingobacterium</taxon>
    </lineage>
</organism>
<evidence type="ECO:0000313" key="3">
    <source>
        <dbReference type="Proteomes" id="UP000625283"/>
    </source>
</evidence>
<comment type="caution">
    <text evidence="2">The sequence shown here is derived from an EMBL/GenBank/DDBJ whole genome shotgun (WGS) entry which is preliminary data.</text>
</comment>
<protein>
    <submittedName>
        <fullName evidence="2">Uncharacterized protein</fullName>
    </submittedName>
</protein>
<keyword evidence="1" id="KW-0732">Signal</keyword>
<feature type="signal peptide" evidence="1">
    <location>
        <begin position="1"/>
        <end position="18"/>
    </location>
</feature>
<evidence type="ECO:0000256" key="1">
    <source>
        <dbReference type="SAM" id="SignalP"/>
    </source>
</evidence>
<evidence type="ECO:0000313" key="2">
    <source>
        <dbReference type="EMBL" id="MBL1411191.1"/>
    </source>
</evidence>
<reference evidence="2 3" key="1">
    <citation type="submission" date="2021-01" db="EMBL/GenBank/DDBJ databases">
        <title>C459-1 draft genome sequence.</title>
        <authorList>
            <person name="Zhang X.-F."/>
        </authorList>
    </citation>
    <scope>NUCLEOTIDE SEQUENCE [LARGE SCALE GENOMIC DNA]</scope>
    <source>
        <strain evidence="3">C459-1</strain>
    </source>
</reference>
<keyword evidence="3" id="KW-1185">Reference proteome</keyword>
<accession>A0ABS1RBG8</accession>
<dbReference type="Proteomes" id="UP000625283">
    <property type="component" value="Unassembled WGS sequence"/>
</dbReference>